<evidence type="ECO:0000313" key="2">
    <source>
        <dbReference type="EMBL" id="CAK9118449.1"/>
    </source>
</evidence>
<dbReference type="EMBL" id="CAXAMN010029027">
    <property type="protein sequence ID" value="CAK9118449.1"/>
    <property type="molecule type" value="Genomic_DNA"/>
</dbReference>
<name>A0ABP0T1B5_9DINO</name>
<sequence length="408" mass="46118">MRLAVFPTQWPLLFVLQGAWGWPDSRELSNQTLHDGLTSVKFKQEVIRLFRSERYARSTALDIGAGAGATSAALAVNFGLVVGTEVFWDIGREEKKDTAKATHDYYRLDSSKLFKRDGRSFSNILALHLDAKLPFALSVLVEQNISAVVIDAQHDFFNVVGETMSVLRYIPCCVETIVYHDYCMDEVYQAIRYFADAGILTFRKRIGLPQFHDPKCVGKPRSEGVAMRVLRRRKGYWQALERLNAQFQSFKDRAPTMVQKLNKTRWILLSSELSRPVAILTLGFAPARCHWDVLPAHPLVVNPEVPALPRLGSAKAFGGSLLSKRRLPLLSIPIHGKVVEESEPVLIEVSREMNLFTLEVPETYPLPWGQTLLAFSFTWSMAVSRLIDNFLHLDASLSRATTEHWTFA</sequence>
<dbReference type="InterPro" id="IPR029063">
    <property type="entry name" value="SAM-dependent_MTases_sf"/>
</dbReference>
<organism evidence="2 3">
    <name type="scientific">Durusdinium trenchii</name>
    <dbReference type="NCBI Taxonomy" id="1381693"/>
    <lineage>
        <taxon>Eukaryota</taxon>
        <taxon>Sar</taxon>
        <taxon>Alveolata</taxon>
        <taxon>Dinophyceae</taxon>
        <taxon>Suessiales</taxon>
        <taxon>Symbiodiniaceae</taxon>
        <taxon>Durusdinium</taxon>
    </lineage>
</organism>
<reference evidence="2 3" key="1">
    <citation type="submission" date="2024-02" db="EMBL/GenBank/DDBJ databases">
        <authorList>
            <person name="Chen Y."/>
            <person name="Shah S."/>
            <person name="Dougan E. K."/>
            <person name="Thang M."/>
            <person name="Chan C."/>
        </authorList>
    </citation>
    <scope>NUCLEOTIDE SEQUENCE [LARGE SCALE GENOMIC DNA]</scope>
</reference>
<dbReference type="Proteomes" id="UP001642484">
    <property type="component" value="Unassembled WGS sequence"/>
</dbReference>
<keyword evidence="1" id="KW-0732">Signal</keyword>
<comment type="caution">
    <text evidence="2">The sequence shown here is derived from an EMBL/GenBank/DDBJ whole genome shotgun (WGS) entry which is preliminary data.</text>
</comment>
<accession>A0ABP0T1B5</accession>
<evidence type="ECO:0000256" key="1">
    <source>
        <dbReference type="SAM" id="SignalP"/>
    </source>
</evidence>
<proteinExistence type="predicted"/>
<dbReference type="SUPFAM" id="SSF53335">
    <property type="entry name" value="S-adenosyl-L-methionine-dependent methyltransferases"/>
    <property type="match status" value="1"/>
</dbReference>
<gene>
    <name evidence="2" type="ORF">CCMP2556_LOCUS55532</name>
</gene>
<protein>
    <submittedName>
        <fullName evidence="2">Uncharacterized protein</fullName>
    </submittedName>
</protein>
<feature type="signal peptide" evidence="1">
    <location>
        <begin position="1"/>
        <end position="21"/>
    </location>
</feature>
<evidence type="ECO:0000313" key="3">
    <source>
        <dbReference type="Proteomes" id="UP001642484"/>
    </source>
</evidence>
<keyword evidence="3" id="KW-1185">Reference proteome</keyword>
<feature type="chain" id="PRO_5047244100" evidence="1">
    <location>
        <begin position="22"/>
        <end position="408"/>
    </location>
</feature>